<evidence type="ECO:0000256" key="4">
    <source>
        <dbReference type="ARBA" id="ARBA00022729"/>
    </source>
</evidence>
<evidence type="ECO:0000256" key="6">
    <source>
        <dbReference type="ARBA" id="ARBA00023004"/>
    </source>
</evidence>
<feature type="domain" description="Cytochrome c" evidence="8">
    <location>
        <begin position="365"/>
        <end position="506"/>
    </location>
</feature>
<comment type="subcellular location">
    <subcellularLocation>
        <location evidence="1">Cell envelope</location>
    </subcellularLocation>
</comment>
<keyword evidence="9" id="KW-0575">Peroxidase</keyword>
<keyword evidence="4" id="KW-0732">Signal</keyword>
<name>A0AAT9GJB3_9BACT</name>
<dbReference type="InterPro" id="IPR009056">
    <property type="entry name" value="Cyt_c-like_dom"/>
</dbReference>
<dbReference type="Pfam" id="PF03150">
    <property type="entry name" value="CCP_MauG"/>
    <property type="match status" value="1"/>
</dbReference>
<dbReference type="InterPro" id="IPR038352">
    <property type="entry name" value="Imelysin_sf"/>
</dbReference>
<dbReference type="PANTHER" id="PTHR30600:SF10">
    <property type="entry name" value="BLL6722 PROTEIN"/>
    <property type="match status" value="1"/>
</dbReference>
<dbReference type="EMBL" id="AP029612">
    <property type="protein sequence ID" value="BFG70757.1"/>
    <property type="molecule type" value="Genomic_DNA"/>
</dbReference>
<dbReference type="GO" id="GO:0030313">
    <property type="term" value="C:cell envelope"/>
    <property type="evidence" value="ECO:0007669"/>
    <property type="project" value="UniProtKB-SubCell"/>
</dbReference>
<accession>A0AAT9GJB3</accession>
<dbReference type="Gene3D" id="1.10.760.10">
    <property type="entry name" value="Cytochrome c-like domain"/>
    <property type="match status" value="2"/>
</dbReference>
<evidence type="ECO:0000259" key="8">
    <source>
        <dbReference type="PROSITE" id="PS51007"/>
    </source>
</evidence>
<gene>
    <name evidence="9" type="ORF">KACHI17_16380</name>
</gene>
<evidence type="ECO:0000256" key="2">
    <source>
        <dbReference type="ARBA" id="ARBA00022617"/>
    </source>
</evidence>
<evidence type="ECO:0000313" key="9">
    <source>
        <dbReference type="EMBL" id="BFG70757.1"/>
    </source>
</evidence>
<dbReference type="GO" id="GO:0009055">
    <property type="term" value="F:electron transfer activity"/>
    <property type="evidence" value="ECO:0007669"/>
    <property type="project" value="InterPro"/>
</dbReference>
<dbReference type="Gene3D" id="1.20.1420.20">
    <property type="entry name" value="M75 peptidase, HXXE motif"/>
    <property type="match status" value="1"/>
</dbReference>
<evidence type="ECO:0000256" key="5">
    <source>
        <dbReference type="ARBA" id="ARBA00023002"/>
    </source>
</evidence>
<dbReference type="GO" id="GO:0046872">
    <property type="term" value="F:metal ion binding"/>
    <property type="evidence" value="ECO:0007669"/>
    <property type="project" value="UniProtKB-KW"/>
</dbReference>
<keyword evidence="6 7" id="KW-0408">Iron</keyword>
<dbReference type="InterPro" id="IPR051395">
    <property type="entry name" value="Cytochrome_c_Peroxidase/MauG"/>
</dbReference>
<reference evidence="9" key="1">
    <citation type="submission" date="2024-02" db="EMBL/GenBank/DDBJ databases">
        <title>Sediminibacterium planktonica sp. nov. and Sediminibacterium longus sp. nov., isolated from surface lake and river water.</title>
        <authorList>
            <person name="Watanabe K."/>
            <person name="Takemine S."/>
            <person name="Ishii Y."/>
            <person name="Ogata Y."/>
            <person name="Shindo C."/>
            <person name="Suda W."/>
        </authorList>
    </citation>
    <scope>NUCLEOTIDE SEQUENCE</scope>
    <source>
        <strain evidence="9">KACHI17</strain>
    </source>
</reference>
<dbReference type="InterPro" id="IPR036909">
    <property type="entry name" value="Cyt_c-like_dom_sf"/>
</dbReference>
<evidence type="ECO:0000256" key="7">
    <source>
        <dbReference type="PROSITE-ProRule" id="PRU00433"/>
    </source>
</evidence>
<evidence type="ECO:0000256" key="3">
    <source>
        <dbReference type="ARBA" id="ARBA00022723"/>
    </source>
</evidence>
<evidence type="ECO:0000256" key="1">
    <source>
        <dbReference type="ARBA" id="ARBA00004196"/>
    </source>
</evidence>
<keyword evidence="3 7" id="KW-0479">Metal-binding</keyword>
<dbReference type="PANTHER" id="PTHR30600">
    <property type="entry name" value="CYTOCHROME C PEROXIDASE-RELATED"/>
    <property type="match status" value="1"/>
</dbReference>
<dbReference type="AlphaFoldDB" id="A0AAT9GJB3"/>
<dbReference type="PROSITE" id="PS51007">
    <property type="entry name" value="CYTC"/>
    <property type="match status" value="2"/>
</dbReference>
<feature type="domain" description="Cytochrome c" evidence="8">
    <location>
        <begin position="212"/>
        <end position="346"/>
    </location>
</feature>
<protein>
    <submittedName>
        <fullName evidence="9">Cytochrome c peroxidase</fullName>
    </submittedName>
</protein>
<sequence>MNGAAIPEVEADNPTYPTEPSGFQVIEEMIFGEENTDDYNELIIQSKLLNSAVTRLATTAETLELTDAHIWDALRLQCFRIQTLGISGYDSPVAQYSLTEASASLKSLQQYILLYSTDTKAKKMDALIAAIATADNYLTTNNNFIAFDRAFFITTYMNSVTVSLNAVQEQLQIPYFKEPRLLASNASSLFDSSVWNTWYYSTNYRKPENAALLEKLGEALFYEPLLSGNNIRTCASCHQPEKAFTDGLSKNKSFDSKKIILRNTPSILFSALQASQFADTRVAYLEDQAKQVIENPEEMHGNLTKAIQKLKGQKKYDSLFYQAYGKKEPTEIELQTAIAAYIRTKSVLNSSFDEYMQGNKKAISKTAVKGFNLFMGKAKCGTCHFMPLFNGTVPPNFSKIETEVLGVPEKFSFPYTLDKDFGKYNIIPALPYQYSFKTSSARNAAFTAPYMHNGAIKNMEELIEFYDRGGGIGLGLTVPNQTLPPDPLNLSKEEKLALIDFLKTLTSR</sequence>
<dbReference type="GO" id="GO:0004130">
    <property type="term" value="F:cytochrome-c peroxidase activity"/>
    <property type="evidence" value="ECO:0007669"/>
    <property type="project" value="TreeGrafter"/>
</dbReference>
<organism evidence="9">
    <name type="scientific">Sediminibacterium sp. KACHI17</name>
    <dbReference type="NCBI Taxonomy" id="1751071"/>
    <lineage>
        <taxon>Bacteria</taxon>
        <taxon>Pseudomonadati</taxon>
        <taxon>Bacteroidota</taxon>
        <taxon>Chitinophagia</taxon>
        <taxon>Chitinophagales</taxon>
        <taxon>Chitinophagaceae</taxon>
        <taxon>Sediminibacterium</taxon>
    </lineage>
</organism>
<keyword evidence="5" id="KW-0560">Oxidoreductase</keyword>
<proteinExistence type="predicted"/>
<dbReference type="SUPFAM" id="SSF46626">
    <property type="entry name" value="Cytochrome c"/>
    <property type="match status" value="2"/>
</dbReference>
<dbReference type="InterPro" id="IPR004852">
    <property type="entry name" value="Di-haem_cyt_c_peroxidsae"/>
</dbReference>
<keyword evidence="2 7" id="KW-0349">Heme</keyword>
<dbReference type="GO" id="GO:0020037">
    <property type="term" value="F:heme binding"/>
    <property type="evidence" value="ECO:0007669"/>
    <property type="project" value="InterPro"/>
</dbReference>